<name>A0ACA9R1Z4_9GLOM</name>
<reference evidence="1" key="1">
    <citation type="submission" date="2021-06" db="EMBL/GenBank/DDBJ databases">
        <authorList>
            <person name="Kallberg Y."/>
            <person name="Tangrot J."/>
            <person name="Rosling A."/>
        </authorList>
    </citation>
    <scope>NUCLEOTIDE SEQUENCE</scope>
    <source>
        <strain evidence="1">IL203A</strain>
    </source>
</reference>
<organism evidence="1 2">
    <name type="scientific">Dentiscutata heterogama</name>
    <dbReference type="NCBI Taxonomy" id="1316150"/>
    <lineage>
        <taxon>Eukaryota</taxon>
        <taxon>Fungi</taxon>
        <taxon>Fungi incertae sedis</taxon>
        <taxon>Mucoromycota</taxon>
        <taxon>Glomeromycotina</taxon>
        <taxon>Glomeromycetes</taxon>
        <taxon>Diversisporales</taxon>
        <taxon>Gigasporaceae</taxon>
        <taxon>Dentiscutata</taxon>
    </lineage>
</organism>
<keyword evidence="2" id="KW-1185">Reference proteome</keyword>
<accession>A0ACA9R1Z4</accession>
<dbReference type="Proteomes" id="UP000789702">
    <property type="component" value="Unassembled WGS sequence"/>
</dbReference>
<dbReference type="EMBL" id="CAJVPU010058249">
    <property type="protein sequence ID" value="CAG8773357.1"/>
    <property type="molecule type" value="Genomic_DNA"/>
</dbReference>
<comment type="caution">
    <text evidence="1">The sequence shown here is derived from an EMBL/GenBank/DDBJ whole genome shotgun (WGS) entry which is preliminary data.</text>
</comment>
<evidence type="ECO:0000313" key="1">
    <source>
        <dbReference type="EMBL" id="CAG8773357.1"/>
    </source>
</evidence>
<gene>
    <name evidence="1" type="ORF">DHETER_LOCUS15967</name>
</gene>
<feature type="non-terminal residue" evidence="1">
    <location>
        <position position="138"/>
    </location>
</feature>
<proteinExistence type="predicted"/>
<protein>
    <submittedName>
        <fullName evidence="1">6989_t:CDS:1</fullName>
    </submittedName>
</protein>
<sequence>EFKYDKSSLHSCLLVNRLWCQIAVRFLWCHPFRLLYSCKNSPCKCSNEKRQSQAKNLIETYMSVIIYLSKNTLIRKQVITPAQVTVPVFNYLDFLQNIDLLELSATIHDGMNPKQNSEISKKPQFPPISQWYPFIIPS</sequence>
<feature type="non-terminal residue" evidence="1">
    <location>
        <position position="1"/>
    </location>
</feature>
<evidence type="ECO:0000313" key="2">
    <source>
        <dbReference type="Proteomes" id="UP000789702"/>
    </source>
</evidence>